<dbReference type="RefSeq" id="WP_380752666.1">
    <property type="nucleotide sequence ID" value="NZ_JBHSRF010000017.1"/>
</dbReference>
<dbReference type="Gene3D" id="2.60.120.200">
    <property type="match status" value="1"/>
</dbReference>
<dbReference type="EMBL" id="JBHSRF010000017">
    <property type="protein sequence ID" value="MFC6082512.1"/>
    <property type="molecule type" value="Genomic_DNA"/>
</dbReference>
<keyword evidence="3" id="KW-1185">Reference proteome</keyword>
<feature type="transmembrane region" description="Helical" evidence="1">
    <location>
        <begin position="403"/>
        <end position="427"/>
    </location>
</feature>
<feature type="transmembrane region" description="Helical" evidence="1">
    <location>
        <begin position="496"/>
        <end position="515"/>
    </location>
</feature>
<keyword evidence="1" id="KW-0472">Membrane</keyword>
<protein>
    <submittedName>
        <fullName evidence="2">ABC transporter permease subunit</fullName>
    </submittedName>
</protein>
<reference evidence="3" key="1">
    <citation type="journal article" date="2019" name="Int. J. Syst. Evol. Microbiol.">
        <title>The Global Catalogue of Microorganisms (GCM) 10K type strain sequencing project: providing services to taxonomists for standard genome sequencing and annotation.</title>
        <authorList>
            <consortium name="The Broad Institute Genomics Platform"/>
            <consortium name="The Broad Institute Genome Sequencing Center for Infectious Disease"/>
            <person name="Wu L."/>
            <person name="Ma J."/>
        </authorList>
    </citation>
    <scope>NUCLEOTIDE SEQUENCE [LARGE SCALE GENOMIC DNA]</scope>
    <source>
        <strain evidence="3">JCM 30346</strain>
    </source>
</reference>
<keyword evidence="1" id="KW-1133">Transmembrane helix</keyword>
<dbReference type="Proteomes" id="UP001596137">
    <property type="component" value="Unassembled WGS sequence"/>
</dbReference>
<name>A0ABW1NK49_9ACTN</name>
<comment type="caution">
    <text evidence="2">The sequence shown here is derived from an EMBL/GenBank/DDBJ whole genome shotgun (WGS) entry which is preliminary data.</text>
</comment>
<evidence type="ECO:0000313" key="3">
    <source>
        <dbReference type="Proteomes" id="UP001596137"/>
    </source>
</evidence>
<feature type="transmembrane region" description="Helical" evidence="1">
    <location>
        <begin position="34"/>
        <end position="56"/>
    </location>
</feature>
<evidence type="ECO:0000313" key="2">
    <source>
        <dbReference type="EMBL" id="MFC6082512.1"/>
    </source>
</evidence>
<feature type="transmembrane region" description="Helical" evidence="1">
    <location>
        <begin position="434"/>
        <end position="452"/>
    </location>
</feature>
<accession>A0ABW1NK49</accession>
<keyword evidence="1" id="KW-0812">Transmembrane</keyword>
<organism evidence="2 3">
    <name type="scientific">Sphaerisporangium aureirubrum</name>
    <dbReference type="NCBI Taxonomy" id="1544736"/>
    <lineage>
        <taxon>Bacteria</taxon>
        <taxon>Bacillati</taxon>
        <taxon>Actinomycetota</taxon>
        <taxon>Actinomycetes</taxon>
        <taxon>Streptosporangiales</taxon>
        <taxon>Streptosporangiaceae</taxon>
        <taxon>Sphaerisporangium</taxon>
    </lineage>
</organism>
<gene>
    <name evidence="2" type="ORF">ACFP1K_15200</name>
</gene>
<evidence type="ECO:0000256" key="1">
    <source>
        <dbReference type="SAM" id="Phobius"/>
    </source>
</evidence>
<feature type="transmembrane region" description="Helical" evidence="1">
    <location>
        <begin position="357"/>
        <end position="383"/>
    </location>
</feature>
<proteinExistence type="predicted"/>
<sequence length="522" mass="54798">MTATLTPRRPGSRAGWRHGFGWQLRAEWTKFRTVRGWVAGMAAAALVTVALGLLFAGGMHTTCGEGAIEERCPVPPTGPSGAAVEDRFYFAHRELTGDGAITARLTAMTGIITYPPPGHDQIVSGLVPWAKAGIMIKESTRQGSAYAAMMLTGRNGVRMQYDFVHDIPGRAGTVSAKSPRWLRLTRSGGTLTGYESPDGERWTKVGTARPAGLPRTVRIGLFVASPGDLTVRAGPFGGSGQVRFTQASGVFDQVALRGATSGGAWRGEAVGDDGMRTDWERYHRPAGVLDAGGTLTVTGSGDIAPLLQGRGFEGPLNGVAIALIPVIVVAVMFVTGEYRRGLIRTTLLTTPRRGHILAAKAVVIGGVTFVAALAASAVVLPLGLRVLRANGNYILPVSSLTELRVILGAAIFFALTAVLALALGALFRRGAATTAAIALIVLPYLLAVAALPEGAARWLMRLTPAAGFAILQSVPEYPQVVAHYAPSRGFYPLPPWAGLGVLAAYTALALGLAAARLRRRDA</sequence>
<feature type="transmembrane region" description="Helical" evidence="1">
    <location>
        <begin position="316"/>
        <end position="336"/>
    </location>
</feature>